<name>A0A1Q8QG86_9FIRM</name>
<reference evidence="4 5" key="1">
    <citation type="submission" date="2016-09" db="EMBL/GenBank/DDBJ databases">
        <title>Complete genome of Desulfosporosinus sp. OL.</title>
        <authorList>
            <person name="Mardanov A."/>
            <person name="Beletsky A."/>
            <person name="Panova A."/>
            <person name="Karnachuk O."/>
            <person name="Ravin N."/>
        </authorList>
    </citation>
    <scope>NUCLEOTIDE SEQUENCE [LARGE SCALE GENOMIC DNA]</scope>
    <source>
        <strain evidence="4 5">OL</strain>
    </source>
</reference>
<feature type="domain" description="NADPH-dependent FMN reductase-like" evidence="3">
    <location>
        <begin position="1"/>
        <end position="156"/>
    </location>
</feature>
<keyword evidence="5" id="KW-1185">Reference proteome</keyword>
<dbReference type="GO" id="GO:0016491">
    <property type="term" value="F:oxidoreductase activity"/>
    <property type="evidence" value="ECO:0007669"/>
    <property type="project" value="InterPro"/>
</dbReference>
<evidence type="ECO:0000256" key="2">
    <source>
        <dbReference type="ARBA" id="ARBA00022643"/>
    </source>
</evidence>
<dbReference type="Gene3D" id="3.40.50.360">
    <property type="match status" value="1"/>
</dbReference>
<dbReference type="Pfam" id="PF03358">
    <property type="entry name" value="FMN_red"/>
    <property type="match status" value="1"/>
</dbReference>
<dbReference type="SUPFAM" id="SSF52218">
    <property type="entry name" value="Flavoproteins"/>
    <property type="match status" value="1"/>
</dbReference>
<keyword evidence="2" id="KW-0288">FMN</keyword>
<keyword evidence="1" id="KW-0285">Flavoprotein</keyword>
<dbReference type="AlphaFoldDB" id="A0A1Q8QG86"/>
<sequence>MKVLLVNGSPHEKGCTYTALEEVAKTLNAEGIETEIFQIGTKPLSGCIACRNCQNTGHCIFPDRVNDFLDIAGDADGFVFGSPVHYASAGGAITSFLDRAFYTDLCSGKQVFYLKPAAAIVSARRAGTTATFDQLNKYFTISEMPVISSRYWNMVHGSTLEDVKKDLEGLQIMRILGRNMAWFLKCKEAGIKAGVPFPEREENTFTNFIR</sequence>
<dbReference type="InterPro" id="IPR051796">
    <property type="entry name" value="ISF_SsuE-like"/>
</dbReference>
<evidence type="ECO:0000256" key="1">
    <source>
        <dbReference type="ARBA" id="ARBA00022630"/>
    </source>
</evidence>
<dbReference type="OrthoDB" id="6398207at2"/>
<gene>
    <name evidence="4" type="ORF">DSOL_5019</name>
</gene>
<proteinExistence type="predicted"/>
<organism evidence="4 5">
    <name type="scientific">Desulfosporosinus metallidurans</name>
    <dbReference type="NCBI Taxonomy" id="1888891"/>
    <lineage>
        <taxon>Bacteria</taxon>
        <taxon>Bacillati</taxon>
        <taxon>Bacillota</taxon>
        <taxon>Clostridia</taxon>
        <taxon>Eubacteriales</taxon>
        <taxon>Desulfitobacteriaceae</taxon>
        <taxon>Desulfosporosinus</taxon>
    </lineage>
</organism>
<dbReference type="EMBL" id="MLBF01000079">
    <property type="protein sequence ID" value="OLN26359.1"/>
    <property type="molecule type" value="Genomic_DNA"/>
</dbReference>
<evidence type="ECO:0000259" key="3">
    <source>
        <dbReference type="Pfam" id="PF03358"/>
    </source>
</evidence>
<dbReference type="InterPro" id="IPR005025">
    <property type="entry name" value="FMN_Rdtase-like_dom"/>
</dbReference>
<protein>
    <submittedName>
        <fullName evidence="4">Iron-sulfur flavoprotein</fullName>
    </submittedName>
</protein>
<comment type="caution">
    <text evidence="4">The sequence shown here is derived from an EMBL/GenBank/DDBJ whole genome shotgun (WGS) entry which is preliminary data.</text>
</comment>
<dbReference type="STRING" id="1888891.DSOL_5019"/>
<evidence type="ECO:0000313" key="4">
    <source>
        <dbReference type="EMBL" id="OLN26359.1"/>
    </source>
</evidence>
<dbReference type="PANTHER" id="PTHR43278">
    <property type="entry name" value="NAD(P)H-DEPENDENT FMN-CONTAINING OXIDOREDUCTASE YWQN-RELATED"/>
    <property type="match status" value="1"/>
</dbReference>
<accession>A0A1Q8QG86</accession>
<dbReference type="RefSeq" id="WP_075367262.1">
    <property type="nucleotide sequence ID" value="NZ_MLBF01000079.1"/>
</dbReference>
<dbReference type="InterPro" id="IPR029039">
    <property type="entry name" value="Flavoprotein-like_sf"/>
</dbReference>
<dbReference type="PANTHER" id="PTHR43278:SF4">
    <property type="entry name" value="NAD(P)H-DEPENDENT FMN-CONTAINING OXIDOREDUCTASE YWQN-RELATED"/>
    <property type="match status" value="1"/>
</dbReference>
<evidence type="ECO:0000313" key="5">
    <source>
        <dbReference type="Proteomes" id="UP000186102"/>
    </source>
</evidence>
<dbReference type="Proteomes" id="UP000186102">
    <property type="component" value="Unassembled WGS sequence"/>
</dbReference>